<dbReference type="PROSITE" id="PS50126">
    <property type="entry name" value="S1"/>
    <property type="match status" value="1"/>
</dbReference>
<protein>
    <submittedName>
        <fullName evidence="3">Tex-like protein</fullName>
    </submittedName>
</protein>
<dbReference type="FunFam" id="1.10.150.310:FF:000001">
    <property type="entry name" value="RNA-binding transcriptional accessory protein"/>
    <property type="match status" value="1"/>
</dbReference>
<dbReference type="InterPro" id="IPR023319">
    <property type="entry name" value="Tex-like_HTH_dom_sf"/>
</dbReference>
<dbReference type="OrthoDB" id="9804714at2"/>
<dbReference type="Pfam" id="PF12836">
    <property type="entry name" value="HHH_3"/>
    <property type="match status" value="1"/>
</dbReference>
<dbReference type="InterPro" id="IPR023323">
    <property type="entry name" value="Tex-like_dom_sf"/>
</dbReference>
<dbReference type="STRING" id="717606.PaecuDRAFT_4805"/>
<name>E0IGL2_9BACL</name>
<accession>E0IGL2</accession>
<dbReference type="Gene3D" id="2.40.50.140">
    <property type="entry name" value="Nucleic acid-binding proteins"/>
    <property type="match status" value="1"/>
</dbReference>
<dbReference type="GO" id="GO:0003735">
    <property type="term" value="F:structural constituent of ribosome"/>
    <property type="evidence" value="ECO:0007669"/>
    <property type="project" value="TreeGrafter"/>
</dbReference>
<reference evidence="3 4" key="1">
    <citation type="submission" date="2010-07" db="EMBL/GenBank/DDBJ databases">
        <title>The draft genome of Paenibacillus curdlanolyticus YK9.</title>
        <authorList>
            <consortium name="US DOE Joint Genome Institute (JGI-PGF)"/>
            <person name="Lucas S."/>
            <person name="Copeland A."/>
            <person name="Lapidus A."/>
            <person name="Cheng J.-F."/>
            <person name="Bruce D."/>
            <person name="Goodwin L."/>
            <person name="Pitluck S."/>
            <person name="Land M.L."/>
            <person name="Hauser L."/>
            <person name="Chang Y.-J."/>
            <person name="Jeffries C."/>
            <person name="Anderson I.J."/>
            <person name="Johnson E."/>
            <person name="Loganathan U."/>
            <person name="Mulhopadhyay B."/>
            <person name="Kyrpides N."/>
            <person name="Woyke T.J."/>
        </authorList>
    </citation>
    <scope>NUCLEOTIDE SEQUENCE [LARGE SCALE GENOMIC DNA]</scope>
    <source>
        <strain evidence="3 4">YK9</strain>
    </source>
</reference>
<dbReference type="PANTHER" id="PTHR10724">
    <property type="entry name" value="30S RIBOSOMAL PROTEIN S1"/>
    <property type="match status" value="1"/>
</dbReference>
<dbReference type="Pfam" id="PF00575">
    <property type="entry name" value="S1"/>
    <property type="match status" value="1"/>
</dbReference>
<dbReference type="InterPro" id="IPR041692">
    <property type="entry name" value="HHH_9"/>
</dbReference>
<dbReference type="SUPFAM" id="SSF47781">
    <property type="entry name" value="RuvA domain 2-like"/>
    <property type="match status" value="2"/>
</dbReference>
<organism evidence="3 4">
    <name type="scientific">Paenibacillus curdlanolyticus YK9</name>
    <dbReference type="NCBI Taxonomy" id="717606"/>
    <lineage>
        <taxon>Bacteria</taxon>
        <taxon>Bacillati</taxon>
        <taxon>Bacillota</taxon>
        <taxon>Bacilli</taxon>
        <taxon>Bacillales</taxon>
        <taxon>Paenibacillaceae</taxon>
        <taxon>Paenibacillus</taxon>
    </lineage>
</organism>
<dbReference type="SMART" id="SM00732">
    <property type="entry name" value="YqgFc"/>
    <property type="match status" value="1"/>
</dbReference>
<dbReference type="Gene3D" id="3.30.420.140">
    <property type="entry name" value="YqgF/RNase H-like domain"/>
    <property type="match status" value="1"/>
</dbReference>
<dbReference type="FunFam" id="2.40.50.140:FF:000051">
    <property type="entry name" value="RNA-binding transcriptional accessory protein"/>
    <property type="match status" value="1"/>
</dbReference>
<dbReference type="GO" id="GO:0006139">
    <property type="term" value="P:nucleobase-containing compound metabolic process"/>
    <property type="evidence" value="ECO:0007669"/>
    <property type="project" value="InterPro"/>
</dbReference>
<dbReference type="FunFam" id="1.10.10.650:FF:000001">
    <property type="entry name" value="S1 RNA-binding domain 1"/>
    <property type="match status" value="1"/>
</dbReference>
<dbReference type="Pfam" id="PF16921">
    <property type="entry name" value="Tex_YqgF"/>
    <property type="match status" value="1"/>
</dbReference>
<evidence type="ECO:0000259" key="2">
    <source>
        <dbReference type="PROSITE" id="PS50126"/>
    </source>
</evidence>
<dbReference type="SUPFAM" id="SSF158832">
    <property type="entry name" value="Tex N-terminal region-like"/>
    <property type="match status" value="1"/>
</dbReference>
<dbReference type="PANTHER" id="PTHR10724:SF10">
    <property type="entry name" value="S1 RNA-BINDING DOMAIN-CONTAINING PROTEIN 1"/>
    <property type="match status" value="1"/>
</dbReference>
<dbReference type="InterPro" id="IPR044146">
    <property type="entry name" value="S1_Tex"/>
</dbReference>
<dbReference type="InterPro" id="IPR037027">
    <property type="entry name" value="YqgF/RNaseH-like_dom_sf"/>
</dbReference>
<evidence type="ECO:0000313" key="3">
    <source>
        <dbReference type="EMBL" id="EFM08392.1"/>
    </source>
</evidence>
<proteinExistence type="predicted"/>
<keyword evidence="4" id="KW-1185">Reference proteome</keyword>
<dbReference type="Gene3D" id="1.10.3500.10">
    <property type="entry name" value="Tex N-terminal region-like"/>
    <property type="match status" value="1"/>
</dbReference>
<dbReference type="Pfam" id="PF17674">
    <property type="entry name" value="HHH_9"/>
    <property type="match status" value="1"/>
</dbReference>
<dbReference type="GO" id="GO:0005737">
    <property type="term" value="C:cytoplasm"/>
    <property type="evidence" value="ECO:0007669"/>
    <property type="project" value="UniProtKB-ARBA"/>
</dbReference>
<dbReference type="Gene3D" id="1.10.150.310">
    <property type="entry name" value="Tex RuvX-like domain-like"/>
    <property type="match status" value="1"/>
</dbReference>
<evidence type="ECO:0000313" key="4">
    <source>
        <dbReference type="Proteomes" id="UP000005387"/>
    </source>
</evidence>
<dbReference type="RefSeq" id="WP_006040783.1">
    <property type="nucleotide sequence ID" value="NZ_AEDD01000020.1"/>
</dbReference>
<dbReference type="eggNOG" id="COG2183">
    <property type="taxonomic scope" value="Bacteria"/>
</dbReference>
<dbReference type="InterPro" id="IPR050437">
    <property type="entry name" value="Ribos_protein_bS1-like"/>
</dbReference>
<dbReference type="InterPro" id="IPR012340">
    <property type="entry name" value="NA-bd_OB-fold"/>
</dbReference>
<dbReference type="InterPro" id="IPR006641">
    <property type="entry name" value="YqgF/RNaseH-like_dom"/>
</dbReference>
<evidence type="ECO:0000256" key="1">
    <source>
        <dbReference type="SAM" id="MobiDB-lite"/>
    </source>
</evidence>
<dbReference type="InterPro" id="IPR012337">
    <property type="entry name" value="RNaseH-like_sf"/>
</dbReference>
<dbReference type="CDD" id="cd05685">
    <property type="entry name" value="S1_Tex"/>
    <property type="match status" value="1"/>
</dbReference>
<dbReference type="InterPro" id="IPR055179">
    <property type="entry name" value="Tex-like_central_region"/>
</dbReference>
<feature type="region of interest" description="Disordered" evidence="1">
    <location>
        <begin position="1"/>
        <end position="21"/>
    </location>
</feature>
<dbReference type="Pfam" id="PF22706">
    <property type="entry name" value="Tex_central_region"/>
    <property type="match status" value="1"/>
</dbReference>
<dbReference type="InterPro" id="IPR010994">
    <property type="entry name" value="RuvA_2-like"/>
</dbReference>
<feature type="domain" description="S1 motif" evidence="2">
    <location>
        <begin position="670"/>
        <end position="739"/>
    </location>
</feature>
<dbReference type="GO" id="GO:0006412">
    <property type="term" value="P:translation"/>
    <property type="evidence" value="ECO:0007669"/>
    <property type="project" value="TreeGrafter"/>
</dbReference>
<dbReference type="FunFam" id="3.30.420.140:FF:000001">
    <property type="entry name" value="RNA-binding transcriptional accessory protein"/>
    <property type="match status" value="1"/>
</dbReference>
<dbReference type="InterPro" id="IPR032639">
    <property type="entry name" value="Tex_YqgF"/>
</dbReference>
<dbReference type="Proteomes" id="UP000005387">
    <property type="component" value="Unassembled WGS sequence"/>
</dbReference>
<sequence>MKREESTETSSAKPTEEQLAAEKERIVRQISEELSLPLTKVKSAVSLLDEGNTIPFIARYRKEMTGELDENQLRDIEERLQYRRNLEDRKREVIRLIDEQGKLTDQLKQSIIAAGKLQEVEDLYRPYRQKRKTRASVAKERGLEPLANWIWLQPKQGDPLVEAARYVDGEKGVASAEEALQGAMDILAENIADDAIIRTWVRKFTQDQGLLRTEAKDAKAETVYEMYYAYQEPVRKLPPHRILAINRGEREEVLRVTLDVPSERVHEWMGRNTIRKFTAAPIQAVLSTIIEDAYKRLIAPSIEREVRNEMTEKAEEHAISIFSVNLRNLLLSPPVRGQVVLGVDPAYRTGCKLAVVDDIGKLLEVAVSYPTPPNNKVADAERIVNGLIDRYGVNLIVIGNGTASRETEQFIADLIGKRRAAGGVELKYMIVNEAGASVYSASKLAAEEFPTLDVSERSAVSIARRLQDPLAELVKIEPKAIGVGQYQHDVGQKRLEESLGGVVESAVNHVGVDVNTASSSLLSYVAGINATIARNIVKHRDENGKFEERRELQKVPRLGAKSYEQCIGFLRIPEGANPLDRTPIHPESYAVVDKLFRALGLKPADVGSEQLRAKLGEANLSQLAAELAVGVPTLRDIVDSLQRPGRDPREELPPPAFRTDVLQIEDLKPGMELQGTVRNVIDFGAFVDIGIKNDGLVHISRLSTKFVKHPTDVVSVGDAVTVWVLEADLKKGRVSLTMVKPD</sequence>
<dbReference type="SMART" id="SM00316">
    <property type="entry name" value="S1"/>
    <property type="match status" value="1"/>
</dbReference>
<dbReference type="Pfam" id="PF09371">
    <property type="entry name" value="Tex_N"/>
    <property type="match status" value="1"/>
</dbReference>
<dbReference type="InterPro" id="IPR018974">
    <property type="entry name" value="Tex-like_N"/>
</dbReference>
<dbReference type="AlphaFoldDB" id="E0IGL2"/>
<dbReference type="EMBL" id="AEDD01000020">
    <property type="protein sequence ID" value="EFM08392.1"/>
    <property type="molecule type" value="Genomic_DNA"/>
</dbReference>
<dbReference type="InterPro" id="IPR003029">
    <property type="entry name" value="S1_domain"/>
</dbReference>
<dbReference type="SUPFAM" id="SSF53098">
    <property type="entry name" value="Ribonuclease H-like"/>
    <property type="match status" value="1"/>
</dbReference>
<dbReference type="Gene3D" id="1.10.10.650">
    <property type="entry name" value="RuvA domain 2-like"/>
    <property type="match status" value="1"/>
</dbReference>
<dbReference type="SUPFAM" id="SSF50249">
    <property type="entry name" value="Nucleic acid-binding proteins"/>
    <property type="match status" value="1"/>
</dbReference>
<gene>
    <name evidence="3" type="ORF">PaecuDRAFT_4805</name>
</gene>
<dbReference type="GO" id="GO:0003729">
    <property type="term" value="F:mRNA binding"/>
    <property type="evidence" value="ECO:0007669"/>
    <property type="project" value="UniProtKB-ARBA"/>
</dbReference>